<organism evidence="1 2">
    <name type="scientific">Glycine soja</name>
    <name type="common">Wild soybean</name>
    <dbReference type="NCBI Taxonomy" id="3848"/>
    <lineage>
        <taxon>Eukaryota</taxon>
        <taxon>Viridiplantae</taxon>
        <taxon>Streptophyta</taxon>
        <taxon>Embryophyta</taxon>
        <taxon>Tracheophyta</taxon>
        <taxon>Spermatophyta</taxon>
        <taxon>Magnoliopsida</taxon>
        <taxon>eudicotyledons</taxon>
        <taxon>Gunneridae</taxon>
        <taxon>Pentapetalae</taxon>
        <taxon>rosids</taxon>
        <taxon>fabids</taxon>
        <taxon>Fabales</taxon>
        <taxon>Fabaceae</taxon>
        <taxon>Papilionoideae</taxon>
        <taxon>50 kb inversion clade</taxon>
        <taxon>NPAAA clade</taxon>
        <taxon>indigoferoid/millettioid clade</taxon>
        <taxon>Phaseoleae</taxon>
        <taxon>Glycine</taxon>
        <taxon>Glycine subgen. Soja</taxon>
    </lineage>
</organism>
<evidence type="ECO:0000313" key="2">
    <source>
        <dbReference type="Proteomes" id="UP000289340"/>
    </source>
</evidence>
<proteinExistence type="predicted"/>
<protein>
    <submittedName>
        <fullName evidence="1">Uncharacterized protein</fullName>
    </submittedName>
</protein>
<sequence length="138" mass="15768">MHFYRRSASRDHIWTVQITQTLLGDPQPLGVAYDIPVIQICHHKQVGQPQDLKKQRHPSRKHIWTLQLTQEMLDAPEPLKLPRCTEVPLKACGNDMTQEMLDAPEPLKLPRCTEVPLKACGNHMTVLRRHGPPTAMES</sequence>
<name>A0A445JL03_GLYSO</name>
<dbReference type="Proteomes" id="UP000289340">
    <property type="component" value="Chromosome 8"/>
</dbReference>
<keyword evidence="2" id="KW-1185">Reference proteome</keyword>
<evidence type="ECO:0000313" key="1">
    <source>
        <dbReference type="EMBL" id="RZB99084.1"/>
    </source>
</evidence>
<dbReference type="AlphaFoldDB" id="A0A445JL03"/>
<reference evidence="1 2" key="1">
    <citation type="submission" date="2018-09" db="EMBL/GenBank/DDBJ databases">
        <title>A high-quality reference genome of wild soybean provides a powerful tool to mine soybean genomes.</title>
        <authorList>
            <person name="Xie M."/>
            <person name="Chung C.Y.L."/>
            <person name="Li M.-W."/>
            <person name="Wong F.-L."/>
            <person name="Chan T.-F."/>
            <person name="Lam H.-M."/>
        </authorList>
    </citation>
    <scope>NUCLEOTIDE SEQUENCE [LARGE SCALE GENOMIC DNA]</scope>
    <source>
        <strain evidence="2">cv. W05</strain>
        <tissue evidence="1">Hypocotyl of etiolated seedlings</tissue>
    </source>
</reference>
<accession>A0A445JL03</accession>
<dbReference type="EMBL" id="QZWG01000008">
    <property type="protein sequence ID" value="RZB99084.1"/>
    <property type="molecule type" value="Genomic_DNA"/>
</dbReference>
<gene>
    <name evidence="1" type="ORF">D0Y65_021803</name>
</gene>
<comment type="caution">
    <text evidence="1">The sequence shown here is derived from an EMBL/GenBank/DDBJ whole genome shotgun (WGS) entry which is preliminary data.</text>
</comment>